<reference evidence="6 7" key="1">
    <citation type="journal article" date="2019" name="Syst. Appl. Microbiol.">
        <title>Polyphasic characterization of two novel Lactobacillus spp. isolated from blown salami packages: Description of Lactobacillus halodurans sp. nov. and Lactobacillus salsicarnum sp. nov.</title>
        <authorList>
            <person name="Schuster J.A."/>
            <person name="Klingl A."/>
            <person name="Vogel R.F."/>
            <person name="Ehrmann M.A."/>
        </authorList>
    </citation>
    <scope>NUCLEOTIDE SEQUENCE [LARGE SCALE GENOMIC DNA]</scope>
    <source>
        <strain evidence="6 7">TMW 1.1920</strain>
    </source>
</reference>
<dbReference type="Gene3D" id="3.40.50.1980">
    <property type="entry name" value="Nitrogenase molybdenum iron protein domain"/>
    <property type="match status" value="2"/>
</dbReference>
<organism evidence="6 7">
    <name type="scientific">Companilactobacillus halodurans</name>
    <dbReference type="NCBI Taxonomy" id="2584183"/>
    <lineage>
        <taxon>Bacteria</taxon>
        <taxon>Bacillati</taxon>
        <taxon>Bacillota</taxon>
        <taxon>Bacilli</taxon>
        <taxon>Lactobacillales</taxon>
        <taxon>Lactobacillaceae</taxon>
        <taxon>Companilactobacillus</taxon>
    </lineage>
</organism>
<dbReference type="RefSeq" id="WP_153522292.1">
    <property type="nucleotide sequence ID" value="NZ_VDFO01000019.1"/>
</dbReference>
<keyword evidence="4" id="KW-0732">Signal</keyword>
<dbReference type="AlphaFoldDB" id="A0A5P0ZWM8"/>
<name>A0A5P0ZWM8_9LACO</name>
<dbReference type="InterPro" id="IPR050492">
    <property type="entry name" value="Bact_metal-bind_prot9"/>
</dbReference>
<dbReference type="SUPFAM" id="SSF53807">
    <property type="entry name" value="Helical backbone' metal receptor"/>
    <property type="match status" value="1"/>
</dbReference>
<accession>A0A5P0ZWM8</accession>
<dbReference type="PANTHER" id="PTHR42953">
    <property type="entry name" value="HIGH-AFFINITY ZINC UPTAKE SYSTEM PROTEIN ZNUA-RELATED"/>
    <property type="match status" value="1"/>
</dbReference>
<dbReference type="Proteomes" id="UP000371423">
    <property type="component" value="Unassembled WGS sequence"/>
</dbReference>
<dbReference type="OrthoDB" id="9810636at2"/>
<keyword evidence="3" id="KW-0479">Metal-binding</keyword>
<evidence type="ECO:0000313" key="6">
    <source>
        <dbReference type="EMBL" id="MQS97496.1"/>
    </source>
</evidence>
<dbReference type="GO" id="GO:0030313">
    <property type="term" value="C:cell envelope"/>
    <property type="evidence" value="ECO:0007669"/>
    <property type="project" value="UniProtKB-SubCell"/>
</dbReference>
<dbReference type="Pfam" id="PF01297">
    <property type="entry name" value="ZnuA"/>
    <property type="match status" value="1"/>
</dbReference>
<evidence type="ECO:0000256" key="5">
    <source>
        <dbReference type="SAM" id="Phobius"/>
    </source>
</evidence>
<keyword evidence="5" id="KW-0812">Transmembrane</keyword>
<evidence type="ECO:0000256" key="4">
    <source>
        <dbReference type="ARBA" id="ARBA00022729"/>
    </source>
</evidence>
<dbReference type="GO" id="GO:0030001">
    <property type="term" value="P:metal ion transport"/>
    <property type="evidence" value="ECO:0007669"/>
    <property type="project" value="InterPro"/>
</dbReference>
<keyword evidence="7" id="KW-1185">Reference proteome</keyword>
<protein>
    <submittedName>
        <fullName evidence="6">Zinc ABC transporter substrate-binding protein</fullName>
    </submittedName>
</protein>
<feature type="transmembrane region" description="Helical" evidence="5">
    <location>
        <begin position="6"/>
        <end position="24"/>
    </location>
</feature>
<proteinExistence type="predicted"/>
<gene>
    <name evidence="6" type="ORF">FHL05_06280</name>
</gene>
<keyword evidence="5" id="KW-0472">Membrane</keyword>
<evidence type="ECO:0000256" key="2">
    <source>
        <dbReference type="ARBA" id="ARBA00022448"/>
    </source>
</evidence>
<dbReference type="PANTHER" id="PTHR42953:SF1">
    <property type="entry name" value="METAL-BINDING PROTEIN HI_0362-RELATED"/>
    <property type="match status" value="1"/>
</dbReference>
<dbReference type="GO" id="GO:0046872">
    <property type="term" value="F:metal ion binding"/>
    <property type="evidence" value="ECO:0007669"/>
    <property type="project" value="UniProtKB-KW"/>
</dbReference>
<evidence type="ECO:0000256" key="3">
    <source>
        <dbReference type="ARBA" id="ARBA00022723"/>
    </source>
</evidence>
<comment type="caution">
    <text evidence="6">The sequence shown here is derived from an EMBL/GenBank/DDBJ whole genome shotgun (WGS) entry which is preliminary data.</text>
</comment>
<evidence type="ECO:0000256" key="1">
    <source>
        <dbReference type="ARBA" id="ARBA00004196"/>
    </source>
</evidence>
<keyword evidence="2" id="KW-0813">Transport</keyword>
<evidence type="ECO:0000313" key="7">
    <source>
        <dbReference type="Proteomes" id="UP000371423"/>
    </source>
</evidence>
<dbReference type="EMBL" id="VDFO01000019">
    <property type="protein sequence ID" value="MQS97496.1"/>
    <property type="molecule type" value="Genomic_DNA"/>
</dbReference>
<sequence length="294" mass="33398">MQNTYQLYLSYSLLFSLLIFVGGCSQRTASKKLITTTVNTYIEPIESVVGDKYQVKSIIESVNVDPHSFSPSSNDAKQVADSQLIVSSGLGYDDWINKIVTANSQNKNLIDFSSDVLKKEDGANEHVWFGVSNVQKLTRSVYQHMKKIDPKNQAYYQANFKKYDLKLGRLIKREKALKKYTDGKKAYATEPLPYYLLKDLGMSIANPHFAKSIEDDTDPSIEDVEKMEQGLKNHKVSFLVVNKQVTSGIITKMTALAKKHHVPIVYFTETLPSDLGYYDWMNSNITQIERIVKK</sequence>
<dbReference type="InterPro" id="IPR006127">
    <property type="entry name" value="ZnuA-like"/>
</dbReference>
<comment type="subcellular location">
    <subcellularLocation>
        <location evidence="1">Cell envelope</location>
    </subcellularLocation>
</comment>
<keyword evidence="5" id="KW-1133">Transmembrane helix</keyword>